<dbReference type="CDD" id="cd03416">
    <property type="entry name" value="CbiX_SirB_N"/>
    <property type="match status" value="1"/>
</dbReference>
<accession>A0A833LYV4</accession>
<dbReference type="AlphaFoldDB" id="A0A833LYV4"/>
<protein>
    <submittedName>
        <fullName evidence="3">Cobalamin biosynthesis protein CbiX</fullName>
    </submittedName>
</protein>
<dbReference type="PANTHER" id="PTHR33542:SF3">
    <property type="entry name" value="SIROHYDROCHLORIN FERROCHELATASE, CHLOROPLASTIC"/>
    <property type="match status" value="1"/>
</dbReference>
<keyword evidence="1" id="KW-0479">Metal-binding</keyword>
<comment type="caution">
    <text evidence="3">The sequence shown here is derived from an EMBL/GenBank/DDBJ whole genome shotgun (WGS) entry which is preliminary data.</text>
</comment>
<dbReference type="Gene3D" id="3.40.50.1400">
    <property type="match status" value="1"/>
</dbReference>
<dbReference type="InterPro" id="IPR050963">
    <property type="entry name" value="Sirohydro_Cobaltochel/CbiX"/>
</dbReference>
<evidence type="ECO:0000313" key="3">
    <source>
        <dbReference type="EMBL" id="KAB2932700.1"/>
    </source>
</evidence>
<evidence type="ECO:0000313" key="4">
    <source>
        <dbReference type="Proteomes" id="UP000460298"/>
    </source>
</evidence>
<gene>
    <name evidence="3" type="ORF">F9K24_09990</name>
</gene>
<keyword evidence="2" id="KW-0456">Lyase</keyword>
<organism evidence="3 4">
    <name type="scientific">Leptonema illini</name>
    <dbReference type="NCBI Taxonomy" id="183"/>
    <lineage>
        <taxon>Bacteria</taxon>
        <taxon>Pseudomonadati</taxon>
        <taxon>Spirochaetota</taxon>
        <taxon>Spirochaetia</taxon>
        <taxon>Leptospirales</taxon>
        <taxon>Leptospiraceae</taxon>
        <taxon>Leptonema</taxon>
    </lineage>
</organism>
<sequence length="328" mass="36858">MNERKRPSWAGIATPLLLFFMVALTECKPTEAGKTDAGERRIGVLLVNHGSRSATWRNELLRLEENVRPQIMAQSGVVALTTAFMEYTEPSIATRLKEFDAQGITDVVLVPVFLTVSSHSFDDIPTIIGQKDDPHSREHMRLEKMERYTPKARVQITPLLDFRNILQENMLRRVKSMSSNPSEEGLTLIAYGDETYEKEWGELMKNVADHVKKNTGIDTYSYGWCGHLVHYDPQKTTTAIEEVLAKKKKSLVLPVLVAHDEMFQVKIIGDGIKKVKDNGSRVVYRADAILPDPGLEKWVVDITAEYTKKALASADSEIASTEKENGGR</sequence>
<dbReference type="GO" id="GO:0046872">
    <property type="term" value="F:metal ion binding"/>
    <property type="evidence" value="ECO:0007669"/>
    <property type="project" value="UniProtKB-KW"/>
</dbReference>
<dbReference type="PANTHER" id="PTHR33542">
    <property type="entry name" value="SIROHYDROCHLORIN FERROCHELATASE, CHLOROPLASTIC"/>
    <property type="match status" value="1"/>
</dbReference>
<dbReference type="SUPFAM" id="SSF53800">
    <property type="entry name" value="Chelatase"/>
    <property type="match status" value="1"/>
</dbReference>
<dbReference type="GO" id="GO:0016829">
    <property type="term" value="F:lyase activity"/>
    <property type="evidence" value="ECO:0007669"/>
    <property type="project" value="UniProtKB-KW"/>
</dbReference>
<name>A0A833LYV4_9LEPT</name>
<dbReference type="Proteomes" id="UP000460298">
    <property type="component" value="Unassembled WGS sequence"/>
</dbReference>
<evidence type="ECO:0000256" key="1">
    <source>
        <dbReference type="ARBA" id="ARBA00022723"/>
    </source>
</evidence>
<evidence type="ECO:0000256" key="2">
    <source>
        <dbReference type="ARBA" id="ARBA00023239"/>
    </source>
</evidence>
<dbReference type="EMBL" id="WBUI01000008">
    <property type="protein sequence ID" value="KAB2932700.1"/>
    <property type="molecule type" value="Genomic_DNA"/>
</dbReference>
<reference evidence="3 4" key="1">
    <citation type="submission" date="2019-10" db="EMBL/GenBank/DDBJ databases">
        <title>Extracellular Electron Transfer in a Candidatus Methanoperedens spp. Enrichment Culture.</title>
        <authorList>
            <person name="Berger S."/>
            <person name="Rangel Shaw D."/>
            <person name="Berben T."/>
            <person name="In 'T Zandt M."/>
            <person name="Frank J."/>
            <person name="Reimann J."/>
            <person name="Jetten M.S.M."/>
            <person name="Welte C.U."/>
        </authorList>
    </citation>
    <scope>NUCLEOTIDE SEQUENCE [LARGE SCALE GENOMIC DNA]</scope>
    <source>
        <strain evidence="3">SB12</strain>
    </source>
</reference>
<proteinExistence type="predicted"/>
<dbReference type="Pfam" id="PF01903">
    <property type="entry name" value="CbiX"/>
    <property type="match status" value="1"/>
</dbReference>
<dbReference type="InterPro" id="IPR002762">
    <property type="entry name" value="CbiX-like"/>
</dbReference>